<dbReference type="Gene3D" id="3.30.450.20">
    <property type="entry name" value="PAS domain"/>
    <property type="match status" value="2"/>
</dbReference>
<dbReference type="InterPro" id="IPR000014">
    <property type="entry name" value="PAS"/>
</dbReference>
<keyword evidence="5" id="KW-0808">Transferase</keyword>
<evidence type="ECO:0000256" key="2">
    <source>
        <dbReference type="ARBA" id="ARBA00004370"/>
    </source>
</evidence>
<keyword evidence="7" id="KW-0902">Two-component regulatory system</keyword>
<protein>
    <recommendedName>
        <fullName evidence="3">histidine kinase</fullName>
        <ecNumber evidence="3">2.7.13.3</ecNumber>
    </recommendedName>
</protein>
<dbReference type="InterPro" id="IPR036097">
    <property type="entry name" value="HisK_dim/P_sf"/>
</dbReference>
<dbReference type="PROSITE" id="PS50112">
    <property type="entry name" value="PAS"/>
    <property type="match status" value="1"/>
</dbReference>
<evidence type="ECO:0000259" key="9">
    <source>
        <dbReference type="PROSITE" id="PS50112"/>
    </source>
</evidence>
<evidence type="ECO:0000256" key="5">
    <source>
        <dbReference type="ARBA" id="ARBA00022679"/>
    </source>
</evidence>
<feature type="domain" description="PAS" evidence="9">
    <location>
        <begin position="311"/>
        <end position="381"/>
    </location>
</feature>
<dbReference type="SMART" id="SM00065">
    <property type="entry name" value="GAF"/>
    <property type="match status" value="1"/>
</dbReference>
<dbReference type="InterPro" id="IPR050736">
    <property type="entry name" value="Sensor_HK_Regulatory"/>
</dbReference>
<dbReference type="PRINTS" id="PR00344">
    <property type="entry name" value="BCTRLSENSOR"/>
</dbReference>
<feature type="domain" description="Histidine kinase" evidence="8">
    <location>
        <begin position="448"/>
        <end position="672"/>
    </location>
</feature>
<reference evidence="11" key="1">
    <citation type="submission" date="2020-08" db="EMBL/GenBank/DDBJ databases">
        <title>Genome public.</title>
        <authorList>
            <person name="Liu C."/>
            <person name="Sun Q."/>
        </authorList>
    </citation>
    <scope>NUCLEOTIDE SEQUENCE</scope>
    <source>
        <strain evidence="11">NSJ-52</strain>
    </source>
</reference>
<dbReference type="Pfam" id="PF02518">
    <property type="entry name" value="HATPase_c"/>
    <property type="match status" value="1"/>
</dbReference>
<dbReference type="InterPro" id="IPR013767">
    <property type="entry name" value="PAS_fold"/>
</dbReference>
<evidence type="ECO:0000256" key="3">
    <source>
        <dbReference type="ARBA" id="ARBA00012438"/>
    </source>
</evidence>
<dbReference type="CDD" id="cd00130">
    <property type="entry name" value="PAS"/>
    <property type="match status" value="1"/>
</dbReference>
<dbReference type="FunFam" id="3.30.565.10:FF:000006">
    <property type="entry name" value="Sensor histidine kinase WalK"/>
    <property type="match status" value="1"/>
</dbReference>
<sequence length="701" mass="78222">MDSLEELTGSLGFAPQQFCALAQQTGGNGSWLYLCSSGHCWCSSQVYRMYGLPRRPGLTPEGFWALVCPEDREAVRAAFDKLQHGGSCRVVHRALVRGRYKWLEQSGRCYPAQGGRESYLVGVVRDVTRLKEEEARLAARRADLTAVTAYLAETTDTTDLRAIVSSVKRTIRKRMDVAVIGVFARQGERISRVIPRGMDPLQAFQFQSIQDYVGYQAVTEGARQVCPVEDYPSPLGREALNAAGGRSIISLPIKHGKRTVGALTVVIRRPGDLTRGENEFCRTICGYLSNQLYSALLYEQLREELAHRRHLESDRETIFNESVDYITVIDGHGRFAQINPAFARRLGSTPQALLGRSIFDFIHPDDRAFALCTLREMRARGVVRGFCNRFVSLDGTVGYVENNLKYMENGSTIAIARDVTDQRRMEARNSALEASVNLERMKSELLAGISHEFKTPLNIVLSSLDLMRTKSSMEDPERFQRDYARFFGYAYENCYKLLRLTANLLDSSRMENGYFRLRVGRHRLGELLRDIVASAEVYANACGVTLYLEPVPDGALWLNCDADCVDRILLNLLSNAIKNTPEGGAVRVSLRWEADACRISVADDGYGIAPEVLPHIFDRFRTEQPSLSGRQDGSGLGLALTKALVELHGGEIRVESAPGQGSRFTFSLSCTLPLTEAGTPQAAVRREALNSRARVELYRLK</sequence>
<dbReference type="Gene3D" id="1.10.287.130">
    <property type="match status" value="1"/>
</dbReference>
<dbReference type="InterPro" id="IPR003594">
    <property type="entry name" value="HATPase_dom"/>
</dbReference>
<proteinExistence type="predicted"/>
<dbReference type="PROSITE" id="PS50113">
    <property type="entry name" value="PAC"/>
    <property type="match status" value="1"/>
</dbReference>
<dbReference type="SUPFAM" id="SSF55781">
    <property type="entry name" value="GAF domain-like"/>
    <property type="match status" value="1"/>
</dbReference>
<dbReference type="Pfam" id="PF00989">
    <property type="entry name" value="PAS"/>
    <property type="match status" value="1"/>
</dbReference>
<dbReference type="SMART" id="SM00388">
    <property type="entry name" value="HisKA"/>
    <property type="match status" value="1"/>
</dbReference>
<dbReference type="Pfam" id="PF08447">
    <property type="entry name" value="PAS_3"/>
    <property type="match status" value="1"/>
</dbReference>
<dbReference type="InterPro" id="IPR036890">
    <property type="entry name" value="HATPase_C_sf"/>
</dbReference>
<evidence type="ECO:0000313" key="12">
    <source>
        <dbReference type="Proteomes" id="UP000607645"/>
    </source>
</evidence>
<dbReference type="SUPFAM" id="SSF55874">
    <property type="entry name" value="ATPase domain of HSP90 chaperone/DNA topoisomerase II/histidine kinase"/>
    <property type="match status" value="1"/>
</dbReference>
<dbReference type="CDD" id="cd00082">
    <property type="entry name" value="HisKA"/>
    <property type="match status" value="1"/>
</dbReference>
<dbReference type="PANTHER" id="PTHR43711">
    <property type="entry name" value="TWO-COMPONENT HISTIDINE KINASE"/>
    <property type="match status" value="1"/>
</dbReference>
<dbReference type="AlphaFoldDB" id="A0A8J6JDJ8"/>
<evidence type="ECO:0000256" key="4">
    <source>
        <dbReference type="ARBA" id="ARBA00022553"/>
    </source>
</evidence>
<dbReference type="InterPro" id="IPR029016">
    <property type="entry name" value="GAF-like_dom_sf"/>
</dbReference>
<dbReference type="Gene3D" id="3.30.565.10">
    <property type="entry name" value="Histidine kinase-like ATPase, C-terminal domain"/>
    <property type="match status" value="1"/>
</dbReference>
<dbReference type="InterPro" id="IPR003661">
    <property type="entry name" value="HisK_dim/P_dom"/>
</dbReference>
<evidence type="ECO:0000256" key="6">
    <source>
        <dbReference type="ARBA" id="ARBA00022777"/>
    </source>
</evidence>
<dbReference type="InterPro" id="IPR035965">
    <property type="entry name" value="PAS-like_dom_sf"/>
</dbReference>
<dbReference type="PANTHER" id="PTHR43711:SF26">
    <property type="entry name" value="SENSOR HISTIDINE KINASE RCSC"/>
    <property type="match status" value="1"/>
</dbReference>
<name>A0A8J6JDJ8_9FIRM</name>
<dbReference type="PROSITE" id="PS50109">
    <property type="entry name" value="HIS_KIN"/>
    <property type="match status" value="1"/>
</dbReference>
<accession>A0A8J6JDJ8</accession>
<dbReference type="InterPro" id="IPR013655">
    <property type="entry name" value="PAS_fold_3"/>
</dbReference>
<feature type="domain" description="PAC" evidence="10">
    <location>
        <begin position="84"/>
        <end position="139"/>
    </location>
</feature>
<comment type="catalytic activity">
    <reaction evidence="1">
        <text>ATP + protein L-histidine = ADP + protein N-phospho-L-histidine.</text>
        <dbReference type="EC" id="2.7.13.3"/>
    </reaction>
</comment>
<gene>
    <name evidence="11" type="ORF">H8S62_14060</name>
</gene>
<organism evidence="11 12">
    <name type="scientific">Lawsonibacter faecis</name>
    <dbReference type="NCBI Taxonomy" id="2763052"/>
    <lineage>
        <taxon>Bacteria</taxon>
        <taxon>Bacillati</taxon>
        <taxon>Bacillota</taxon>
        <taxon>Clostridia</taxon>
        <taxon>Eubacteriales</taxon>
        <taxon>Oscillospiraceae</taxon>
        <taxon>Lawsonibacter</taxon>
    </lineage>
</organism>
<dbReference type="SMART" id="SM00091">
    <property type="entry name" value="PAS"/>
    <property type="match status" value="1"/>
</dbReference>
<dbReference type="Gene3D" id="3.30.450.40">
    <property type="match status" value="1"/>
</dbReference>
<dbReference type="SUPFAM" id="SSF55785">
    <property type="entry name" value="PYP-like sensor domain (PAS domain)"/>
    <property type="match status" value="2"/>
</dbReference>
<evidence type="ECO:0000256" key="1">
    <source>
        <dbReference type="ARBA" id="ARBA00000085"/>
    </source>
</evidence>
<dbReference type="NCBIfam" id="TIGR00229">
    <property type="entry name" value="sensory_box"/>
    <property type="match status" value="2"/>
</dbReference>
<evidence type="ECO:0000259" key="10">
    <source>
        <dbReference type="PROSITE" id="PS50113"/>
    </source>
</evidence>
<keyword evidence="6" id="KW-0418">Kinase</keyword>
<comment type="caution">
    <text evidence="11">The sequence shown here is derived from an EMBL/GenBank/DDBJ whole genome shotgun (WGS) entry which is preliminary data.</text>
</comment>
<dbReference type="Proteomes" id="UP000607645">
    <property type="component" value="Unassembled WGS sequence"/>
</dbReference>
<dbReference type="Pfam" id="PF00512">
    <property type="entry name" value="HisKA"/>
    <property type="match status" value="1"/>
</dbReference>
<dbReference type="CDD" id="cd16922">
    <property type="entry name" value="HATPase_EvgS-ArcB-TorS-like"/>
    <property type="match status" value="1"/>
</dbReference>
<evidence type="ECO:0000256" key="7">
    <source>
        <dbReference type="ARBA" id="ARBA00023012"/>
    </source>
</evidence>
<dbReference type="EMBL" id="JACOPQ010000012">
    <property type="protein sequence ID" value="MBC5738133.1"/>
    <property type="molecule type" value="Genomic_DNA"/>
</dbReference>
<evidence type="ECO:0000313" key="11">
    <source>
        <dbReference type="EMBL" id="MBC5738133.1"/>
    </source>
</evidence>
<dbReference type="SUPFAM" id="SSF47384">
    <property type="entry name" value="Homodimeric domain of signal transducing histidine kinase"/>
    <property type="match status" value="1"/>
</dbReference>
<dbReference type="InterPro" id="IPR003018">
    <property type="entry name" value="GAF"/>
</dbReference>
<keyword evidence="4" id="KW-0597">Phosphoprotein</keyword>
<keyword evidence="12" id="KW-1185">Reference proteome</keyword>
<dbReference type="GO" id="GO:0016020">
    <property type="term" value="C:membrane"/>
    <property type="evidence" value="ECO:0007669"/>
    <property type="project" value="UniProtKB-SubCell"/>
</dbReference>
<evidence type="ECO:0000259" key="8">
    <source>
        <dbReference type="PROSITE" id="PS50109"/>
    </source>
</evidence>
<dbReference type="EC" id="2.7.13.3" evidence="3"/>
<dbReference type="GO" id="GO:0006355">
    <property type="term" value="P:regulation of DNA-templated transcription"/>
    <property type="evidence" value="ECO:0007669"/>
    <property type="project" value="InterPro"/>
</dbReference>
<dbReference type="InterPro" id="IPR004358">
    <property type="entry name" value="Sig_transdc_His_kin-like_C"/>
</dbReference>
<comment type="subcellular location">
    <subcellularLocation>
        <location evidence="2">Membrane</location>
    </subcellularLocation>
</comment>
<dbReference type="InterPro" id="IPR000700">
    <property type="entry name" value="PAS-assoc_C"/>
</dbReference>
<dbReference type="GO" id="GO:0000155">
    <property type="term" value="F:phosphorelay sensor kinase activity"/>
    <property type="evidence" value="ECO:0007669"/>
    <property type="project" value="InterPro"/>
</dbReference>
<dbReference type="InterPro" id="IPR005467">
    <property type="entry name" value="His_kinase_dom"/>
</dbReference>
<dbReference type="SMART" id="SM00387">
    <property type="entry name" value="HATPase_c"/>
    <property type="match status" value="1"/>
</dbReference>
<dbReference type="RefSeq" id="WP_186919910.1">
    <property type="nucleotide sequence ID" value="NZ_JACOPQ010000012.1"/>
</dbReference>